<sequence length="61" mass="6748">MDEKLPNRTEALALLVSMTPEESQQWVRRTAELAEQFNALDKGMRYALAEIAQARAKAGGA</sequence>
<protein>
    <submittedName>
        <fullName evidence="1">Uncharacterized protein</fullName>
    </submittedName>
</protein>
<dbReference type="RefSeq" id="WP_404535106.1">
    <property type="nucleotide sequence ID" value="NZ_JADIKL010000001.1"/>
</dbReference>
<evidence type="ECO:0000313" key="2">
    <source>
        <dbReference type="Proteomes" id="UP001620397"/>
    </source>
</evidence>
<dbReference type="Proteomes" id="UP001620397">
    <property type="component" value="Unassembled WGS sequence"/>
</dbReference>
<gene>
    <name evidence="1" type="ORF">ISP14_00620</name>
</gene>
<keyword evidence="2" id="KW-1185">Reference proteome</keyword>
<reference evidence="1 2" key="1">
    <citation type="submission" date="2020-10" db="EMBL/GenBank/DDBJ databases">
        <title>Phylogeny of dyella-like bacteria.</title>
        <authorList>
            <person name="Fu J."/>
        </authorList>
    </citation>
    <scope>NUCLEOTIDE SEQUENCE [LARGE SCALE GENOMIC DNA]</scope>
    <source>
        <strain evidence="1 2">DKC-1</strain>
    </source>
</reference>
<accession>A0ABW8KCU7</accession>
<evidence type="ECO:0000313" key="1">
    <source>
        <dbReference type="EMBL" id="MFK2929281.1"/>
    </source>
</evidence>
<organism evidence="1 2">
    <name type="scientific">Dyella agri</name>
    <dbReference type="NCBI Taxonomy" id="1926869"/>
    <lineage>
        <taxon>Bacteria</taxon>
        <taxon>Pseudomonadati</taxon>
        <taxon>Pseudomonadota</taxon>
        <taxon>Gammaproteobacteria</taxon>
        <taxon>Lysobacterales</taxon>
        <taxon>Rhodanobacteraceae</taxon>
        <taxon>Dyella</taxon>
    </lineage>
</organism>
<name>A0ABW8KCU7_9GAMM</name>
<comment type="caution">
    <text evidence="1">The sequence shown here is derived from an EMBL/GenBank/DDBJ whole genome shotgun (WGS) entry which is preliminary data.</text>
</comment>
<dbReference type="EMBL" id="JADIKL010000001">
    <property type="protein sequence ID" value="MFK2929281.1"/>
    <property type="molecule type" value="Genomic_DNA"/>
</dbReference>
<proteinExistence type="predicted"/>